<evidence type="ECO:0000313" key="2">
    <source>
        <dbReference type="Proteomes" id="UP001207930"/>
    </source>
</evidence>
<organism evidence="1 2">
    <name type="scientific">Luteolibacter flavescens</name>
    <dbReference type="NCBI Taxonomy" id="1859460"/>
    <lineage>
        <taxon>Bacteria</taxon>
        <taxon>Pseudomonadati</taxon>
        <taxon>Verrucomicrobiota</taxon>
        <taxon>Verrucomicrobiia</taxon>
        <taxon>Verrucomicrobiales</taxon>
        <taxon>Verrucomicrobiaceae</taxon>
        <taxon>Luteolibacter</taxon>
    </lineage>
</organism>
<dbReference type="Proteomes" id="UP001207930">
    <property type="component" value="Unassembled WGS sequence"/>
</dbReference>
<accession>A0ABT3FWL2</accession>
<comment type="caution">
    <text evidence="1">The sequence shown here is derived from an EMBL/GenBank/DDBJ whole genome shotgun (WGS) entry which is preliminary data.</text>
</comment>
<reference evidence="1 2" key="1">
    <citation type="submission" date="2022-10" db="EMBL/GenBank/DDBJ databases">
        <title>Luteolibacter flavescens strain MCCC 1K03193, whole genome shotgun sequencing project.</title>
        <authorList>
            <person name="Zhao G."/>
            <person name="Shen L."/>
        </authorList>
    </citation>
    <scope>NUCLEOTIDE SEQUENCE [LARGE SCALE GENOMIC DNA]</scope>
    <source>
        <strain evidence="1 2">MCCC 1K03193</strain>
    </source>
</reference>
<evidence type="ECO:0000313" key="1">
    <source>
        <dbReference type="EMBL" id="MCW1887714.1"/>
    </source>
</evidence>
<proteinExistence type="predicted"/>
<protein>
    <recommendedName>
        <fullName evidence="3">DUF1320 domain-containing protein</fullName>
    </recommendedName>
</protein>
<name>A0ABT3FWL2_9BACT</name>
<dbReference type="RefSeq" id="WP_264503671.1">
    <property type="nucleotide sequence ID" value="NZ_JAPDDS010000021.1"/>
</dbReference>
<keyword evidence="2" id="KW-1185">Reference proteome</keyword>
<evidence type="ECO:0008006" key="3">
    <source>
        <dbReference type="Google" id="ProtNLM"/>
    </source>
</evidence>
<gene>
    <name evidence="1" type="ORF">OKA04_23455</name>
</gene>
<dbReference type="EMBL" id="JAPDDS010000021">
    <property type="protein sequence ID" value="MCW1887714.1"/>
    <property type="molecule type" value="Genomic_DNA"/>
</dbReference>
<sequence length="137" mass="14652">MSWVQLTSTHVLARLTTDEKEAFEAVGEDTSTDKLSGIIEQVTSLVRSKVASCSSNTMGPAGTIPSGSLWHAVSLCRAGLVAAQPTMEGQTDPRAAETREAYRYLDQLARCEVLADVPEVPPVPVSGSWGSKPLMDF</sequence>